<keyword evidence="1" id="KW-1133">Transmembrane helix</keyword>
<dbReference type="AlphaFoldDB" id="A0A8J4T554"/>
<comment type="caution">
    <text evidence="2">The sequence shown here is derived from an EMBL/GenBank/DDBJ whole genome shotgun (WGS) entry which is preliminary data.</text>
</comment>
<sequence length="170" mass="19262">MAVKVVESRGKMPLVQHIFKVALLLLCVITLIGGKTKLFRIGHKLIYERAETVCQAYRGKIVAPTKEQKKEYLDVREGKVALWPARIVNGCFVGTSDPTEVFKWSPYADFHLFRNACIAVTRDEMLDLVPCSIPLTIICELDESLLNPKHKMELTNHPPPHDIVVVLRTK</sequence>
<dbReference type="EMBL" id="LUCH01005412">
    <property type="protein sequence ID" value="KAF5398101.1"/>
    <property type="molecule type" value="Genomic_DNA"/>
</dbReference>
<evidence type="ECO:0000256" key="1">
    <source>
        <dbReference type="SAM" id="Phobius"/>
    </source>
</evidence>
<organism evidence="2 3">
    <name type="scientific">Paragonimus heterotremus</name>
    <dbReference type="NCBI Taxonomy" id="100268"/>
    <lineage>
        <taxon>Eukaryota</taxon>
        <taxon>Metazoa</taxon>
        <taxon>Spiralia</taxon>
        <taxon>Lophotrochozoa</taxon>
        <taxon>Platyhelminthes</taxon>
        <taxon>Trematoda</taxon>
        <taxon>Digenea</taxon>
        <taxon>Plagiorchiida</taxon>
        <taxon>Troglotremata</taxon>
        <taxon>Troglotrematidae</taxon>
        <taxon>Paragonimus</taxon>
    </lineage>
</organism>
<evidence type="ECO:0000313" key="2">
    <source>
        <dbReference type="EMBL" id="KAF5398101.1"/>
    </source>
</evidence>
<keyword evidence="1" id="KW-0472">Membrane</keyword>
<evidence type="ECO:0008006" key="4">
    <source>
        <dbReference type="Google" id="ProtNLM"/>
    </source>
</evidence>
<dbReference type="InterPro" id="IPR016187">
    <property type="entry name" value="CTDL_fold"/>
</dbReference>
<dbReference type="OrthoDB" id="10313260at2759"/>
<accession>A0A8J4T554</accession>
<evidence type="ECO:0000313" key="3">
    <source>
        <dbReference type="Proteomes" id="UP000748531"/>
    </source>
</evidence>
<dbReference type="SUPFAM" id="SSF56436">
    <property type="entry name" value="C-type lectin-like"/>
    <property type="match status" value="1"/>
</dbReference>
<keyword evidence="3" id="KW-1185">Reference proteome</keyword>
<reference evidence="2" key="1">
    <citation type="submission" date="2019-05" db="EMBL/GenBank/DDBJ databases">
        <title>Annotation for the trematode Paragonimus heterotremus.</title>
        <authorList>
            <person name="Choi Y.-J."/>
        </authorList>
    </citation>
    <scope>NUCLEOTIDE SEQUENCE</scope>
    <source>
        <strain evidence="2">LC</strain>
    </source>
</reference>
<proteinExistence type="predicted"/>
<keyword evidence="1" id="KW-0812">Transmembrane</keyword>
<feature type="transmembrane region" description="Helical" evidence="1">
    <location>
        <begin position="14"/>
        <end position="34"/>
    </location>
</feature>
<name>A0A8J4T554_9TREM</name>
<dbReference type="Proteomes" id="UP000748531">
    <property type="component" value="Unassembled WGS sequence"/>
</dbReference>
<gene>
    <name evidence="2" type="ORF">PHET_08470</name>
</gene>
<protein>
    <recommendedName>
        <fullName evidence="4">C-type lectin domain-containing protein</fullName>
    </recommendedName>
</protein>